<dbReference type="PANTHER" id="PTHR14463:SF5">
    <property type="entry name" value="LIPASE MATURATION FACTOR 2"/>
    <property type="match status" value="1"/>
</dbReference>
<dbReference type="EMBL" id="JAPFRF010000005">
    <property type="protein sequence ID" value="KAJ7332348.1"/>
    <property type="molecule type" value="Genomic_DNA"/>
</dbReference>
<dbReference type="AlphaFoldDB" id="A0A9Q0XZI0"/>
<organism evidence="1 2">
    <name type="scientific">Phrynocephalus forsythii</name>
    <dbReference type="NCBI Taxonomy" id="171643"/>
    <lineage>
        <taxon>Eukaryota</taxon>
        <taxon>Metazoa</taxon>
        <taxon>Chordata</taxon>
        <taxon>Craniata</taxon>
        <taxon>Vertebrata</taxon>
        <taxon>Euteleostomi</taxon>
        <taxon>Lepidosauria</taxon>
        <taxon>Squamata</taxon>
        <taxon>Bifurcata</taxon>
        <taxon>Unidentata</taxon>
        <taxon>Episquamata</taxon>
        <taxon>Toxicofera</taxon>
        <taxon>Iguania</taxon>
        <taxon>Acrodonta</taxon>
        <taxon>Agamidae</taxon>
        <taxon>Agaminae</taxon>
        <taxon>Phrynocephalus</taxon>
    </lineage>
</organism>
<dbReference type="InterPro" id="IPR009613">
    <property type="entry name" value="LMF"/>
</dbReference>
<dbReference type="GO" id="GO:0051604">
    <property type="term" value="P:protein maturation"/>
    <property type="evidence" value="ECO:0007669"/>
    <property type="project" value="InterPro"/>
</dbReference>
<dbReference type="PANTHER" id="PTHR14463">
    <property type="entry name" value="LIPASE MATURATION FACTOR"/>
    <property type="match status" value="1"/>
</dbReference>
<name>A0A9Q0XZI0_9SAUR</name>
<dbReference type="GO" id="GO:0005789">
    <property type="term" value="C:endoplasmic reticulum membrane"/>
    <property type="evidence" value="ECO:0007669"/>
    <property type="project" value="TreeGrafter"/>
</dbReference>
<dbReference type="OrthoDB" id="5988002at2759"/>
<dbReference type="Proteomes" id="UP001142489">
    <property type="component" value="Unassembled WGS sequence"/>
</dbReference>
<comment type="caution">
    <text evidence="1">The sequence shown here is derived from an EMBL/GenBank/DDBJ whole genome shotgun (WGS) entry which is preliminary data.</text>
</comment>
<accession>A0A9Q0XZI0</accession>
<proteinExistence type="predicted"/>
<reference evidence="1" key="1">
    <citation type="journal article" date="2023" name="DNA Res.">
        <title>Chromosome-level genome assembly of Phrynocephalus forsythii using third-generation DNA sequencing and Hi-C analysis.</title>
        <authorList>
            <person name="Qi Y."/>
            <person name="Zhao W."/>
            <person name="Zhao Y."/>
            <person name="Niu C."/>
            <person name="Cao S."/>
            <person name="Zhang Y."/>
        </authorList>
    </citation>
    <scope>NUCLEOTIDE SEQUENCE</scope>
    <source>
        <tissue evidence="1">Muscle</tissue>
    </source>
</reference>
<evidence type="ECO:0000313" key="1">
    <source>
        <dbReference type="EMBL" id="KAJ7332348.1"/>
    </source>
</evidence>
<keyword evidence="2" id="KW-1185">Reference proteome</keyword>
<gene>
    <name evidence="1" type="ORF">JRQ81_014528</name>
</gene>
<sequence>MEGITFAWSFPLCNCSYSCGSGGGELWQCHHAANTMGAELLCLARQHFLLGLAAIYVAAFASFYDQVPGLYGKDGILLAWKMLRFTSKGFWEQQWDSPILLWLWACLGLDTKQGMWLLCLLEVLFYFRALVLEPLVGQPGLPCPLGPLPPTLPGTNG</sequence>
<evidence type="ECO:0000313" key="2">
    <source>
        <dbReference type="Proteomes" id="UP001142489"/>
    </source>
</evidence>
<protein>
    <submittedName>
        <fullName evidence="1">Uncharacterized protein</fullName>
    </submittedName>
</protein>